<name>A0ABD6EFZ2_9BILA</name>
<sequence>MYNVNLMTVCLIVWRYYTSARNFAKTLDTNDMTLMQVVQRWDEYEKRPWDYWYEQRPFAESTEGKPMAYFRLRSDGGENNDDYGINRGRKSLYLFLDRSTDSNELEDMDYITDPPVELQYYLTVIPREISGDQMEKSYFNMEKLSENRNPNSTSGRIFNTSQIVKMHETEWATSLSSTTTTATIGSNYRYYSY</sequence>
<evidence type="ECO:0000313" key="1">
    <source>
        <dbReference type="EMBL" id="MFH4977034.1"/>
    </source>
</evidence>
<dbReference type="AlphaFoldDB" id="A0ABD6EFZ2"/>
<accession>A0ABD6EFZ2</accession>
<dbReference type="Proteomes" id="UP001608902">
    <property type="component" value="Unassembled WGS sequence"/>
</dbReference>
<comment type="caution">
    <text evidence="1">The sequence shown here is derived from an EMBL/GenBank/DDBJ whole genome shotgun (WGS) entry which is preliminary data.</text>
</comment>
<organism evidence="1 2">
    <name type="scientific">Gnathostoma spinigerum</name>
    <dbReference type="NCBI Taxonomy" id="75299"/>
    <lineage>
        <taxon>Eukaryota</taxon>
        <taxon>Metazoa</taxon>
        <taxon>Ecdysozoa</taxon>
        <taxon>Nematoda</taxon>
        <taxon>Chromadorea</taxon>
        <taxon>Rhabditida</taxon>
        <taxon>Spirurina</taxon>
        <taxon>Gnathostomatomorpha</taxon>
        <taxon>Gnathostomatoidea</taxon>
        <taxon>Gnathostomatidae</taxon>
        <taxon>Gnathostoma</taxon>
    </lineage>
</organism>
<reference evidence="1 2" key="1">
    <citation type="submission" date="2024-08" db="EMBL/GenBank/DDBJ databases">
        <title>Gnathostoma spinigerum genome.</title>
        <authorList>
            <person name="Gonzalez-Bertolin B."/>
            <person name="Monzon S."/>
            <person name="Zaballos A."/>
            <person name="Jimenez P."/>
            <person name="Dekumyoy P."/>
            <person name="Varona S."/>
            <person name="Cuesta I."/>
            <person name="Sumanam S."/>
            <person name="Adisakwattana P."/>
            <person name="Gasser R.B."/>
            <person name="Hernandez-Gonzalez A."/>
            <person name="Young N.D."/>
            <person name="Perteguer M.J."/>
        </authorList>
    </citation>
    <scope>NUCLEOTIDE SEQUENCE [LARGE SCALE GENOMIC DNA]</scope>
    <source>
        <strain evidence="1">AL3</strain>
        <tissue evidence="1">Liver</tissue>
    </source>
</reference>
<evidence type="ECO:0000313" key="2">
    <source>
        <dbReference type="Proteomes" id="UP001608902"/>
    </source>
</evidence>
<gene>
    <name evidence="1" type="ORF">AB6A40_003743</name>
</gene>
<protein>
    <submittedName>
        <fullName evidence="1">Uncharacterized protein</fullName>
    </submittedName>
</protein>
<proteinExistence type="predicted"/>
<keyword evidence="2" id="KW-1185">Reference proteome</keyword>
<dbReference type="EMBL" id="JBGFUD010002012">
    <property type="protein sequence ID" value="MFH4977034.1"/>
    <property type="molecule type" value="Genomic_DNA"/>
</dbReference>